<reference evidence="13 14" key="1">
    <citation type="submission" date="2017-07" db="EMBL/GenBank/DDBJ databases">
        <title>Genome Sequence of Antarctobacter heliothermus Strain SMS3 Isolated from a culture of the Diatom Skeletonema marinoi.</title>
        <authorList>
            <person name="Topel M."/>
            <person name="Pinder M.I.M."/>
            <person name="Johansson O.N."/>
            <person name="Kourtchenko O."/>
            <person name="Godhe A."/>
            <person name="Clarke A.K."/>
        </authorList>
    </citation>
    <scope>NUCLEOTIDE SEQUENCE [LARGE SCALE GENOMIC DNA]</scope>
    <source>
        <strain evidence="13 14">SMS3</strain>
    </source>
</reference>
<evidence type="ECO:0000313" key="13">
    <source>
        <dbReference type="EMBL" id="ASP22989.1"/>
    </source>
</evidence>
<evidence type="ECO:0000313" key="14">
    <source>
        <dbReference type="Proteomes" id="UP000203589"/>
    </source>
</evidence>
<feature type="site" description="Transition state stabilizer" evidence="9">
    <location>
        <position position="122"/>
    </location>
</feature>
<dbReference type="EC" id="2.4.99.12" evidence="3 10"/>
<comment type="similarity">
    <text evidence="10">Belongs to the glycosyltransferase group 1 family.</text>
</comment>
<dbReference type="GO" id="GO:0009244">
    <property type="term" value="P:lipopolysaccharide core region biosynthetic process"/>
    <property type="evidence" value="ECO:0007669"/>
    <property type="project" value="UniProtKB-UniRule"/>
</dbReference>
<keyword evidence="10" id="KW-0448">Lipopolysaccharide biosynthesis</keyword>
<keyword evidence="5 10" id="KW-0808">Transferase</keyword>
<evidence type="ECO:0000256" key="11">
    <source>
        <dbReference type="SAM" id="SignalP"/>
    </source>
</evidence>
<sequence>MLLYRVLLSLFAAYTLARTAARDGPGAARRRLSPGPAPEGRFVWLHGASNGELTSVRPLLERLTALRPDLRWLVTANTHTGVALADSWALPGVEARLAPLDLRRPTARLMRDWRVSAHISLESELWPNRFVTCPGPVLLLGARMTEGTARTWGRFPRLARSVLSRVSFASAQDSGSAERLVALGLPPSARGPVTDLKAFFTASPQPDDPLLDAAFPKTRTWLAASTHDGDDSVVLSAHALCLKQTPDLRLIIAPRHARRAESIAAEAEEMGLTTARRSLSEDPGTAQVYIADTMGEMPLWYARTGRVFIGGTLSDRGGHTPYEPAAYGAALLHGPDTRNFAAAFTRLAAAQASVEIHDGKGLALALMSLDAPDAQENAGYRATAALQQEASLDSLATALLNHLPHP</sequence>
<evidence type="ECO:0000259" key="12">
    <source>
        <dbReference type="Pfam" id="PF04413"/>
    </source>
</evidence>
<keyword evidence="14" id="KW-1185">Reference proteome</keyword>
<evidence type="ECO:0000256" key="10">
    <source>
        <dbReference type="RuleBase" id="RU365103"/>
    </source>
</evidence>
<dbReference type="InterPro" id="IPR039901">
    <property type="entry name" value="Kdotransferase"/>
</dbReference>
<dbReference type="Proteomes" id="UP000203589">
    <property type="component" value="Chromosome"/>
</dbReference>
<name>A0A222E9U3_9RHOB</name>
<dbReference type="Gene3D" id="3.40.50.11720">
    <property type="entry name" value="3-Deoxy-D-manno-octulosonic-acid transferase, N-terminal domain"/>
    <property type="match status" value="1"/>
</dbReference>
<evidence type="ECO:0000256" key="2">
    <source>
        <dbReference type="ARBA" id="ARBA00004713"/>
    </source>
</evidence>
<dbReference type="PANTHER" id="PTHR42755">
    <property type="entry name" value="3-DEOXY-MANNO-OCTULOSONATE CYTIDYLYLTRANSFERASE"/>
    <property type="match status" value="1"/>
</dbReference>
<comment type="subcellular location">
    <subcellularLocation>
        <location evidence="10">Cell membrane</location>
    </subcellularLocation>
</comment>
<accession>A0A222E9U3</accession>
<comment type="pathway">
    <text evidence="2 10">Bacterial outer membrane biogenesis; LPS core biosynthesis.</text>
</comment>
<protein>
    <recommendedName>
        <fullName evidence="4 10">3-deoxy-D-manno-octulosonic acid transferase</fullName>
        <shortName evidence="10">Kdo transferase</shortName>
        <ecNumber evidence="3 10">2.4.99.12</ecNumber>
    </recommendedName>
    <alternativeName>
        <fullName evidence="6 10">Lipid IV(A) 3-deoxy-D-manno-octulosonic acid transferase</fullName>
    </alternativeName>
</protein>
<keyword evidence="10" id="KW-0472">Membrane</keyword>
<comment type="catalytic activity">
    <reaction evidence="7 10">
        <text>lipid IVA (E. coli) + CMP-3-deoxy-beta-D-manno-octulosonate = alpha-Kdo-(2-&gt;6)-lipid IVA (E. coli) + CMP + H(+)</text>
        <dbReference type="Rhea" id="RHEA:28066"/>
        <dbReference type="ChEBI" id="CHEBI:15378"/>
        <dbReference type="ChEBI" id="CHEBI:58603"/>
        <dbReference type="ChEBI" id="CHEBI:60364"/>
        <dbReference type="ChEBI" id="CHEBI:60377"/>
        <dbReference type="ChEBI" id="CHEBI:85987"/>
        <dbReference type="EC" id="2.4.99.12"/>
    </reaction>
</comment>
<dbReference type="Pfam" id="PF04413">
    <property type="entry name" value="Glycos_transf_N"/>
    <property type="match status" value="1"/>
</dbReference>
<dbReference type="PANTHER" id="PTHR42755:SF1">
    <property type="entry name" value="3-DEOXY-D-MANNO-OCTULOSONIC ACID TRANSFERASE, MITOCHONDRIAL-RELATED"/>
    <property type="match status" value="1"/>
</dbReference>
<dbReference type="EMBL" id="CP022540">
    <property type="protein sequence ID" value="ASP22989.1"/>
    <property type="molecule type" value="Genomic_DNA"/>
</dbReference>
<evidence type="ECO:0000256" key="3">
    <source>
        <dbReference type="ARBA" id="ARBA00012621"/>
    </source>
</evidence>
<feature type="chain" id="PRO_5013188764" description="3-deoxy-D-manno-octulosonic acid transferase" evidence="11">
    <location>
        <begin position="18"/>
        <end position="406"/>
    </location>
</feature>
<comment type="function">
    <text evidence="1 10">Involved in lipopolysaccharide (LPS) biosynthesis. Catalyzes the transfer of 3-deoxy-D-manno-octulosonate (Kdo) residue(s) from CMP-Kdo to lipid IV(A), the tetraacyldisaccharide-1,4'-bisphosphate precursor of lipid A.</text>
</comment>
<feature type="site" description="Transition state stabilizer" evidence="9">
    <location>
        <position position="197"/>
    </location>
</feature>
<keyword evidence="11" id="KW-0732">Signal</keyword>
<keyword evidence="10" id="KW-1003">Cell membrane</keyword>
<gene>
    <name evidence="13" type="ORF">ANTHELSMS3_04388</name>
</gene>
<dbReference type="GO" id="GO:0005886">
    <property type="term" value="C:plasma membrane"/>
    <property type="evidence" value="ECO:0007669"/>
    <property type="project" value="UniProtKB-SubCell"/>
</dbReference>
<evidence type="ECO:0000256" key="7">
    <source>
        <dbReference type="ARBA" id="ARBA00049183"/>
    </source>
</evidence>
<feature type="domain" description="3-deoxy-D-manno-octulosonic-acid transferase N-terminal" evidence="12">
    <location>
        <begin position="37"/>
        <end position="197"/>
    </location>
</feature>
<dbReference type="Gene3D" id="3.40.50.2000">
    <property type="entry name" value="Glycogen Phosphorylase B"/>
    <property type="match status" value="1"/>
</dbReference>
<proteinExistence type="inferred from homology"/>
<evidence type="ECO:0000256" key="6">
    <source>
        <dbReference type="ARBA" id="ARBA00031445"/>
    </source>
</evidence>
<keyword evidence="13" id="KW-0328">Glycosyltransferase</keyword>
<evidence type="ECO:0000256" key="4">
    <source>
        <dbReference type="ARBA" id="ARBA00019077"/>
    </source>
</evidence>
<evidence type="ECO:0000256" key="5">
    <source>
        <dbReference type="ARBA" id="ARBA00022679"/>
    </source>
</evidence>
<dbReference type="RefSeq" id="WP_094036676.1">
    <property type="nucleotide sequence ID" value="NZ_CP022540.1"/>
</dbReference>
<organism evidence="13 14">
    <name type="scientific">Antarctobacter heliothermus</name>
    <dbReference type="NCBI Taxonomy" id="74033"/>
    <lineage>
        <taxon>Bacteria</taxon>
        <taxon>Pseudomonadati</taxon>
        <taxon>Pseudomonadota</taxon>
        <taxon>Alphaproteobacteria</taxon>
        <taxon>Rhodobacterales</taxon>
        <taxon>Roseobacteraceae</taxon>
        <taxon>Antarctobacter</taxon>
    </lineage>
</organism>
<dbReference type="GO" id="GO:0009245">
    <property type="term" value="P:lipid A biosynthetic process"/>
    <property type="evidence" value="ECO:0007669"/>
    <property type="project" value="TreeGrafter"/>
</dbReference>
<dbReference type="UniPathway" id="UPA00958"/>
<evidence type="ECO:0000256" key="1">
    <source>
        <dbReference type="ARBA" id="ARBA00003394"/>
    </source>
</evidence>
<dbReference type="GO" id="GO:0043842">
    <property type="term" value="F:Kdo transferase activity"/>
    <property type="evidence" value="ECO:0007669"/>
    <property type="project" value="UniProtKB-EC"/>
</dbReference>
<dbReference type="AlphaFoldDB" id="A0A222E9U3"/>
<dbReference type="InterPro" id="IPR038107">
    <property type="entry name" value="Glycos_transf_N_sf"/>
</dbReference>
<dbReference type="OrthoDB" id="9789797at2"/>
<feature type="signal peptide" evidence="11">
    <location>
        <begin position="1"/>
        <end position="17"/>
    </location>
</feature>
<dbReference type="KEGG" id="aht:ANTHELSMS3_04388"/>
<evidence type="ECO:0000256" key="8">
    <source>
        <dbReference type="PIRSR" id="PIRSR639901-1"/>
    </source>
</evidence>
<dbReference type="InterPro" id="IPR007507">
    <property type="entry name" value="Glycos_transf_N"/>
</dbReference>
<evidence type="ECO:0000256" key="9">
    <source>
        <dbReference type="PIRSR" id="PIRSR639901-2"/>
    </source>
</evidence>
<feature type="active site" description="Proton acceptor" evidence="8">
    <location>
        <position position="52"/>
    </location>
</feature>